<dbReference type="EMBL" id="MDUX01000078">
    <property type="protein sequence ID" value="KAF7597908.1"/>
    <property type="molecule type" value="Genomic_DNA"/>
</dbReference>
<dbReference type="Proteomes" id="UP000216107">
    <property type="component" value="Unassembled WGS sequence"/>
</dbReference>
<dbReference type="Proteomes" id="UP000623509">
    <property type="component" value="Unassembled WGS sequence"/>
</dbReference>
<protein>
    <recommendedName>
        <fullName evidence="6">Lipoprotein</fullName>
    </recommendedName>
</protein>
<dbReference type="EMBL" id="NMRN01000081">
    <property type="protein sequence ID" value="PAS91482.1"/>
    <property type="molecule type" value="Genomic_DNA"/>
</dbReference>
<organism evidence="3 4">
    <name type="scientific">Candidatus Dactylopiibacterium carminicum</name>
    <dbReference type="NCBI Taxonomy" id="857335"/>
    <lineage>
        <taxon>Bacteria</taxon>
        <taxon>Pseudomonadati</taxon>
        <taxon>Pseudomonadota</taxon>
        <taxon>Betaproteobacteria</taxon>
        <taxon>Rhodocyclales</taxon>
        <taxon>Rhodocyclaceae</taxon>
        <taxon>Candidatus Dactylopiibacterium</taxon>
    </lineage>
</organism>
<evidence type="ECO:0000313" key="3">
    <source>
        <dbReference type="EMBL" id="PAS91482.1"/>
    </source>
</evidence>
<evidence type="ECO:0000313" key="4">
    <source>
        <dbReference type="Proteomes" id="UP000216107"/>
    </source>
</evidence>
<evidence type="ECO:0000313" key="5">
    <source>
        <dbReference type="Proteomes" id="UP000623509"/>
    </source>
</evidence>
<dbReference type="AlphaFoldDB" id="A0A272EN13"/>
<dbReference type="PROSITE" id="PS51257">
    <property type="entry name" value="PROKAR_LIPOPROTEIN"/>
    <property type="match status" value="1"/>
</dbReference>
<evidence type="ECO:0000256" key="1">
    <source>
        <dbReference type="SAM" id="SignalP"/>
    </source>
</evidence>
<evidence type="ECO:0008006" key="6">
    <source>
        <dbReference type="Google" id="ProtNLM"/>
    </source>
</evidence>
<keyword evidence="1" id="KW-0732">Signal</keyword>
<reference evidence="2 5" key="1">
    <citation type="submission" date="2016-08" db="EMBL/GenBank/DDBJ databases">
        <title>Candidatus Dactylopiibacterium carminicum genome sequence.</title>
        <authorList>
            <person name="Ramirez-Puebla S.T."/>
            <person name="Ormeno-Orrillo E."/>
            <person name="Vera-Ponce De Leon A."/>
            <person name="Luis L."/>
            <person name="Sanchez-Flores A."/>
            <person name="Monica R."/>
            <person name="Martinez-Romero E."/>
        </authorList>
    </citation>
    <scope>NUCLEOTIDE SEQUENCE [LARGE SCALE GENOMIC DNA]</scope>
    <source>
        <strain evidence="2">END1</strain>
    </source>
</reference>
<name>A0A272EN13_9RHOO</name>
<accession>A0A272EN13</accession>
<comment type="caution">
    <text evidence="3">The sequence shown here is derived from an EMBL/GenBank/DDBJ whole genome shotgun (WGS) entry which is preliminary data.</text>
</comment>
<proteinExistence type="predicted"/>
<evidence type="ECO:0000313" key="2">
    <source>
        <dbReference type="EMBL" id="KAF7597908.1"/>
    </source>
</evidence>
<sequence length="139" mass="15751">MKIRMLVLSVMALVGLSACENDAASMLIDGKEHSISLMREQSWVWSSQVEQRFIVSRLPECQRRYTVDPGARTMAPIELYEIRAMLYVAKQGDTWYAVGTEACQVQKFQEKPERIPGRLLGRFEQGEAGLVFTPEKVAP</sequence>
<gene>
    <name evidence="2" type="ORF">BGI27_16165</name>
    <name evidence="3" type="ORF">CGU29_16200</name>
</gene>
<feature type="chain" id="PRO_5012334562" description="Lipoprotein" evidence="1">
    <location>
        <begin position="24"/>
        <end position="139"/>
    </location>
</feature>
<keyword evidence="5" id="KW-1185">Reference proteome</keyword>
<dbReference type="RefSeq" id="WP_095525861.1">
    <property type="nucleotide sequence ID" value="NZ_MDUX01000078.1"/>
</dbReference>
<feature type="signal peptide" evidence="1">
    <location>
        <begin position="1"/>
        <end position="23"/>
    </location>
</feature>
<dbReference type="OrthoDB" id="5297723at2"/>
<reference evidence="3 4" key="2">
    <citation type="submission" date="2017-07" db="EMBL/GenBank/DDBJ databases">
        <title>Candidatus Dactylopiibacterium carminicum, a nitrogen-fixing symbiont of the cochineal insect Dactylopius coccus and Dactylopius opuntiae (Hemiptera: Coccoidea: Dactylopiidae).</title>
        <authorList>
            <person name="Vera A."/>
        </authorList>
    </citation>
    <scope>NUCLEOTIDE SEQUENCE [LARGE SCALE GENOMIC DNA]</scope>
    <source>
        <strain evidence="3 4">NFDCM</strain>
    </source>
</reference>